<organism evidence="7 8">
    <name type="scientific">Ancylobacter oerskovii</name>
    <dbReference type="NCBI Taxonomy" id="459519"/>
    <lineage>
        <taxon>Bacteria</taxon>
        <taxon>Pseudomonadati</taxon>
        <taxon>Pseudomonadota</taxon>
        <taxon>Alphaproteobacteria</taxon>
        <taxon>Hyphomicrobiales</taxon>
        <taxon>Xanthobacteraceae</taxon>
        <taxon>Ancylobacter</taxon>
    </lineage>
</organism>
<evidence type="ECO:0000256" key="1">
    <source>
        <dbReference type="ARBA" id="ARBA00004442"/>
    </source>
</evidence>
<reference evidence="8" key="1">
    <citation type="journal article" date="2019" name="Int. J. Syst. Evol. Microbiol.">
        <title>The Global Catalogue of Microorganisms (GCM) 10K type strain sequencing project: providing services to taxonomists for standard genome sequencing and annotation.</title>
        <authorList>
            <consortium name="The Broad Institute Genomics Platform"/>
            <consortium name="The Broad Institute Genome Sequencing Center for Infectious Disease"/>
            <person name="Wu L."/>
            <person name="Ma J."/>
        </authorList>
    </citation>
    <scope>NUCLEOTIDE SEQUENCE [LARGE SCALE GENOMIC DNA]</scope>
    <source>
        <strain evidence="8">CCM 7435</strain>
    </source>
</reference>
<accession>A0ABW4Z0E0</accession>
<dbReference type="InterPro" id="IPR027385">
    <property type="entry name" value="Beta-barrel_OMP"/>
</dbReference>
<proteinExistence type="inferred from homology"/>
<keyword evidence="8" id="KW-1185">Reference proteome</keyword>
<dbReference type="PANTHER" id="PTHR34001:SF3">
    <property type="entry name" value="BLL7405 PROTEIN"/>
    <property type="match status" value="1"/>
</dbReference>
<dbReference type="InterPro" id="IPR011250">
    <property type="entry name" value="OMP/PagP_B-barrel"/>
</dbReference>
<comment type="subcellular location">
    <subcellularLocation>
        <location evidence="1">Cell outer membrane</location>
    </subcellularLocation>
</comment>
<dbReference type="EMBL" id="JBHUHD010000001">
    <property type="protein sequence ID" value="MFD2142096.1"/>
    <property type="molecule type" value="Genomic_DNA"/>
</dbReference>
<evidence type="ECO:0000313" key="8">
    <source>
        <dbReference type="Proteomes" id="UP001597299"/>
    </source>
</evidence>
<evidence type="ECO:0000256" key="5">
    <source>
        <dbReference type="ARBA" id="ARBA00038306"/>
    </source>
</evidence>
<dbReference type="PANTHER" id="PTHR34001">
    <property type="entry name" value="BLL7405 PROTEIN"/>
    <property type="match status" value="1"/>
</dbReference>
<sequence length="199" mass="21186">MVAPVPVFTWTGFYIGGNIGYLWADGSGGASIDGYGSGMWAGSGNGFTYGAQVGYNYQVDAWVFGIEADIQGVAGSGSYGGIAGSTWYGNNWDSDYFGTIRGRVGYAWDRVLVYGTAGAAYGQTSVSGSINGVAYDSSADYWTWTVGAGVEYAFADNWTVKGEYLYLGDPDTKPQLPGGFDNWGHINTNVVRLGVNYKF</sequence>
<dbReference type="SUPFAM" id="SSF56925">
    <property type="entry name" value="OMPA-like"/>
    <property type="match status" value="1"/>
</dbReference>
<evidence type="ECO:0000256" key="4">
    <source>
        <dbReference type="ARBA" id="ARBA00023237"/>
    </source>
</evidence>
<gene>
    <name evidence="7" type="ORF">ACFSNC_16940</name>
</gene>
<comment type="caution">
    <text evidence="7">The sequence shown here is derived from an EMBL/GenBank/DDBJ whole genome shotgun (WGS) entry which is preliminary data.</text>
</comment>
<feature type="domain" description="Outer membrane protein beta-barrel" evidence="6">
    <location>
        <begin position="9"/>
        <end position="199"/>
    </location>
</feature>
<evidence type="ECO:0000313" key="7">
    <source>
        <dbReference type="EMBL" id="MFD2142096.1"/>
    </source>
</evidence>
<keyword evidence="4" id="KW-0998">Cell outer membrane</keyword>
<dbReference type="InterPro" id="IPR051692">
    <property type="entry name" value="OMP-like"/>
</dbReference>
<keyword evidence="3" id="KW-0472">Membrane</keyword>
<keyword evidence="2" id="KW-0732">Signal</keyword>
<dbReference type="Proteomes" id="UP001597299">
    <property type="component" value="Unassembled WGS sequence"/>
</dbReference>
<name>A0ABW4Z0E0_9HYPH</name>
<evidence type="ECO:0000256" key="2">
    <source>
        <dbReference type="ARBA" id="ARBA00022729"/>
    </source>
</evidence>
<evidence type="ECO:0000259" key="6">
    <source>
        <dbReference type="Pfam" id="PF13505"/>
    </source>
</evidence>
<dbReference type="RefSeq" id="WP_378296611.1">
    <property type="nucleotide sequence ID" value="NZ_JBHUHD010000001.1"/>
</dbReference>
<dbReference type="Gene3D" id="2.40.160.20">
    <property type="match status" value="1"/>
</dbReference>
<protein>
    <submittedName>
        <fullName evidence="7">Outer membrane protein</fullName>
    </submittedName>
</protein>
<dbReference type="Pfam" id="PF13505">
    <property type="entry name" value="OMP_b-brl"/>
    <property type="match status" value="1"/>
</dbReference>
<evidence type="ECO:0000256" key="3">
    <source>
        <dbReference type="ARBA" id="ARBA00023136"/>
    </source>
</evidence>
<comment type="similarity">
    <text evidence="5">Belongs to the Omp25/RopB family.</text>
</comment>